<evidence type="ECO:0000256" key="4">
    <source>
        <dbReference type="ARBA" id="ARBA00022786"/>
    </source>
</evidence>
<evidence type="ECO:0000259" key="7">
    <source>
        <dbReference type="PROSITE" id="PS50600"/>
    </source>
</evidence>
<dbReference type="AlphaFoldDB" id="A0A974DNF5"/>
<dbReference type="InterPro" id="IPR003653">
    <property type="entry name" value="Peptidase_C48_C"/>
</dbReference>
<dbReference type="InterPro" id="IPR051947">
    <property type="entry name" value="Sentrin-specific_protease"/>
</dbReference>
<dbReference type="OMA" id="CCARINN"/>
<dbReference type="InterPro" id="IPR038765">
    <property type="entry name" value="Papain-like_cys_pep_sf"/>
</dbReference>
<evidence type="ECO:0000313" key="9">
    <source>
        <dbReference type="Proteomes" id="UP000694892"/>
    </source>
</evidence>
<dbReference type="SUPFAM" id="SSF54001">
    <property type="entry name" value="Cysteine proteinases"/>
    <property type="match status" value="1"/>
</dbReference>
<reference evidence="9" key="1">
    <citation type="journal article" date="2016" name="Nature">
        <title>Genome evolution in the allotetraploid frog Xenopus laevis.</title>
        <authorList>
            <person name="Session A.M."/>
            <person name="Uno Y."/>
            <person name="Kwon T."/>
            <person name="Chapman J.A."/>
            <person name="Toyoda A."/>
            <person name="Takahashi S."/>
            <person name="Fukui A."/>
            <person name="Hikosaka A."/>
            <person name="Suzuki A."/>
            <person name="Kondo M."/>
            <person name="van Heeringen S.J."/>
            <person name="Quigley I."/>
            <person name="Heinz S."/>
            <person name="Ogino H."/>
            <person name="Ochi H."/>
            <person name="Hellsten U."/>
            <person name="Lyons J.B."/>
            <person name="Simakov O."/>
            <person name="Putnam N."/>
            <person name="Stites J."/>
            <person name="Kuroki Y."/>
            <person name="Tanaka T."/>
            <person name="Michiue T."/>
            <person name="Watanabe M."/>
            <person name="Bogdanovic O."/>
            <person name="Lister R."/>
            <person name="Georgiou G."/>
            <person name="Paranjpe S.S."/>
            <person name="van Kruijsbergen I."/>
            <person name="Shu S."/>
            <person name="Carlson J."/>
            <person name="Kinoshita T."/>
            <person name="Ohta Y."/>
            <person name="Mawaribuchi S."/>
            <person name="Jenkins J."/>
            <person name="Grimwood J."/>
            <person name="Schmutz J."/>
            <person name="Mitros T."/>
            <person name="Mozaffari S.V."/>
            <person name="Suzuki Y."/>
            <person name="Haramoto Y."/>
            <person name="Yamamoto T.S."/>
            <person name="Takagi C."/>
            <person name="Heald R."/>
            <person name="Miller K."/>
            <person name="Haudenschild C."/>
            <person name="Kitzman J."/>
            <person name="Nakayama T."/>
            <person name="Izutsu Y."/>
            <person name="Robert J."/>
            <person name="Fortriede J."/>
            <person name="Burns K."/>
            <person name="Lotay V."/>
            <person name="Karimi K."/>
            <person name="Yasuoka Y."/>
            <person name="Dichmann D.S."/>
            <person name="Flajnik M.F."/>
            <person name="Houston D.W."/>
            <person name="Shendure J."/>
            <person name="DuPasquier L."/>
            <person name="Vize P.D."/>
            <person name="Zorn A.M."/>
            <person name="Ito M."/>
            <person name="Marcotte E.M."/>
            <person name="Wallingford J.B."/>
            <person name="Ito Y."/>
            <person name="Asashima M."/>
            <person name="Ueno N."/>
            <person name="Matsuda Y."/>
            <person name="Veenstra G.J."/>
            <person name="Fujiyama A."/>
            <person name="Harland R.M."/>
            <person name="Taira M."/>
            <person name="Rokhsar D.S."/>
        </authorList>
    </citation>
    <scope>NUCLEOTIDE SEQUENCE [LARGE SCALE GENOMIC DNA]</scope>
    <source>
        <strain evidence="9">J</strain>
    </source>
</reference>
<feature type="region of interest" description="Disordered" evidence="6">
    <location>
        <begin position="742"/>
        <end position="774"/>
    </location>
</feature>
<feature type="compositionally biased region" description="Basic and acidic residues" evidence="6">
    <location>
        <begin position="187"/>
        <end position="196"/>
    </location>
</feature>
<dbReference type="PANTHER" id="PTHR46896:SF2">
    <property type="entry name" value="SENTRIN-SPECIFIC PROTEASE 7"/>
    <property type="match status" value="1"/>
</dbReference>
<evidence type="ECO:0000256" key="6">
    <source>
        <dbReference type="SAM" id="MobiDB-lite"/>
    </source>
</evidence>
<dbReference type="FunFam" id="1.10.418.20:FF:000004">
    <property type="entry name" value="sentrin-specific protease 7 isoform X1"/>
    <property type="match status" value="1"/>
</dbReference>
<feature type="compositionally biased region" description="Basic and acidic residues" evidence="6">
    <location>
        <begin position="1"/>
        <end position="36"/>
    </location>
</feature>
<organism evidence="8 9">
    <name type="scientific">Xenopus laevis</name>
    <name type="common">African clawed frog</name>
    <dbReference type="NCBI Taxonomy" id="8355"/>
    <lineage>
        <taxon>Eukaryota</taxon>
        <taxon>Metazoa</taxon>
        <taxon>Chordata</taxon>
        <taxon>Craniata</taxon>
        <taxon>Vertebrata</taxon>
        <taxon>Euteleostomi</taxon>
        <taxon>Amphibia</taxon>
        <taxon>Batrachia</taxon>
        <taxon>Anura</taxon>
        <taxon>Pipoidea</taxon>
        <taxon>Pipidae</taxon>
        <taxon>Xenopodinae</taxon>
        <taxon>Xenopus</taxon>
        <taxon>Xenopus</taxon>
    </lineage>
</organism>
<evidence type="ECO:0000256" key="1">
    <source>
        <dbReference type="ARBA" id="ARBA00005234"/>
    </source>
</evidence>
<dbReference type="GO" id="GO:0016926">
    <property type="term" value="P:protein desumoylation"/>
    <property type="evidence" value="ECO:0007669"/>
    <property type="project" value="TreeGrafter"/>
</dbReference>
<sequence length="901" mass="103180">MEKQNQESKPLKQSSDRNSEFRIPKKKADDWSEDVHLSSPLSRLSEPSYKNVTVRKRPWDSSYDSFNKTRNKDSNAYYQSKFPPFRSSRSELRGVHNEAKSPSEEVPYDFKAKRCSVELIRIQEPFLQSKACRDVSNTSNSSQKEANMSNSRRRSYCDQSESSRKEAEQQKKSPVNMISSPSKSKRDRTYCQKRAEQMQSKAHLLPQEDSICVNALSVEENLQLSTGTPDIGRTTSSKSNNGTTLTDDIFDSCNFDEHSSNNLQVLSKRNVKTRHSHKETPSSLEPIVLSSDEEERNNVKTTEPVNVSVIENPLIDVNEGTAQDEASKLTKHFVLAEKETLLSRQTENQVLDLEFMNAYIGKKKGRATGPAKFTAKSINIPLRVTLQKNSTISVSTSKLCKYGVWETDKDYVRSRAIIFLWVSSDYVQHIETQLGTSSRDAVSISIELIFLELNAIPSKKELDVLHEIMKEASNKGSPGLKDIMSWQMACPLLKDLPPTENAFMLNCLSAFQKQQPHLPETQALPEPSSECSSNKHTPNTYTLLQRQRGGIYSASLVPKQDNGWTEMKHAGSLLRLIVYPPPPTKGGLCVTNEDLDCLEHGEFLNDVIIDFYLKYLLLEKFPKPFAERSHIFSSFFYKCLTRKEIGANESITALPAAQRRHQRVKTWTRHVDIFTKDFIFVPVNENSHWYLAVICFPWLESAEYEERKELHSTSLYCKPPKETSNRGSVIVFNDRLEKEEDTIFDDSSSDDSNRLSPHSGSNQNHKSQEPKRNPCRKVCKRPCLLIFDSLKTASVQTTVQVLREYLKVEWEVKRKTTREFSRSNFRELYPKVPKQNNSTDCGLFLLQYVESFVQKPIENFDSPIHLKDWFPLTVVKCKREEIRDLILKLHLQQDGNSGKKC</sequence>
<comment type="similarity">
    <text evidence="1">Belongs to the peptidase C48 family.</text>
</comment>
<dbReference type="GO" id="GO:0070139">
    <property type="term" value="F:SUMO-specific endopeptidase activity"/>
    <property type="evidence" value="ECO:0007669"/>
    <property type="project" value="TreeGrafter"/>
</dbReference>
<feature type="region of interest" description="Disordered" evidence="6">
    <location>
        <begin position="1"/>
        <end position="107"/>
    </location>
</feature>
<dbReference type="PROSITE" id="PS50600">
    <property type="entry name" value="ULP_PROTEASE"/>
    <property type="match status" value="1"/>
</dbReference>
<name>A0A974DNF5_XENLA</name>
<feature type="region of interest" description="Disordered" evidence="6">
    <location>
        <begin position="132"/>
        <end position="201"/>
    </location>
</feature>
<keyword evidence="5" id="KW-0378">Hydrolase</keyword>
<dbReference type="GO" id="GO:0006508">
    <property type="term" value="P:proteolysis"/>
    <property type="evidence" value="ECO:0007669"/>
    <property type="project" value="UniProtKB-KW"/>
</dbReference>
<evidence type="ECO:0000256" key="2">
    <source>
        <dbReference type="ARBA" id="ARBA00022553"/>
    </source>
</evidence>
<dbReference type="PANTHER" id="PTHR46896">
    <property type="entry name" value="SENTRIN-SPECIFIC PROTEASE"/>
    <property type="match status" value="1"/>
</dbReference>
<feature type="compositionally biased region" description="Low complexity" evidence="6">
    <location>
        <begin position="37"/>
        <end position="48"/>
    </location>
</feature>
<feature type="domain" description="Ubiquitin-like protease family profile" evidence="7">
    <location>
        <begin position="588"/>
        <end position="852"/>
    </location>
</feature>
<accession>A0A974DNF5</accession>
<keyword evidence="2" id="KW-0597">Phosphoprotein</keyword>
<evidence type="ECO:0000256" key="3">
    <source>
        <dbReference type="ARBA" id="ARBA00022670"/>
    </source>
</evidence>
<dbReference type="EMBL" id="CM004468">
    <property type="protein sequence ID" value="OCT95183.1"/>
    <property type="molecule type" value="Genomic_DNA"/>
</dbReference>
<dbReference type="Pfam" id="PF02902">
    <property type="entry name" value="Peptidase_C48"/>
    <property type="match status" value="1"/>
</dbReference>
<feature type="compositionally biased region" description="Polar residues" evidence="6">
    <location>
        <begin position="172"/>
        <end position="182"/>
    </location>
</feature>
<dbReference type="Gene3D" id="3.30.310.130">
    <property type="entry name" value="Ubiquitin-related"/>
    <property type="match status" value="1"/>
</dbReference>
<dbReference type="Proteomes" id="UP000694892">
    <property type="component" value="Chromosome 2L"/>
</dbReference>
<dbReference type="GO" id="GO:0005634">
    <property type="term" value="C:nucleus"/>
    <property type="evidence" value="ECO:0007669"/>
    <property type="project" value="TreeGrafter"/>
</dbReference>
<feature type="compositionally biased region" description="Polar residues" evidence="6">
    <location>
        <begin position="754"/>
        <end position="765"/>
    </location>
</feature>
<dbReference type="GO" id="GO:0005737">
    <property type="term" value="C:cytoplasm"/>
    <property type="evidence" value="ECO:0007669"/>
    <property type="project" value="TreeGrafter"/>
</dbReference>
<proteinExistence type="inferred from homology"/>
<dbReference type="FunFam" id="1.10.418.20:FF:000001">
    <property type="entry name" value="sentrin-specific protease 6 isoform X1"/>
    <property type="match status" value="1"/>
</dbReference>
<protein>
    <recommendedName>
        <fullName evidence="7">Ubiquitin-like protease family profile domain-containing protein</fullName>
    </recommendedName>
</protein>
<gene>
    <name evidence="8" type="ORF">XELAEV_18012868mg</name>
</gene>
<feature type="compositionally biased region" description="Polar residues" evidence="6">
    <location>
        <begin position="62"/>
        <end position="78"/>
    </location>
</feature>
<feature type="compositionally biased region" description="Polar residues" evidence="6">
    <location>
        <begin position="135"/>
        <end position="150"/>
    </location>
</feature>
<feature type="compositionally biased region" description="Basic and acidic residues" evidence="6">
    <location>
        <begin position="161"/>
        <end position="171"/>
    </location>
</feature>
<evidence type="ECO:0000256" key="5">
    <source>
        <dbReference type="ARBA" id="ARBA00022801"/>
    </source>
</evidence>
<feature type="compositionally biased region" description="Basic and acidic residues" evidence="6">
    <location>
        <begin position="88"/>
        <end position="107"/>
    </location>
</feature>
<dbReference type="OrthoDB" id="442460at2759"/>
<keyword evidence="3" id="KW-0645">Protease</keyword>
<evidence type="ECO:0000313" key="8">
    <source>
        <dbReference type="EMBL" id="OCT95183.1"/>
    </source>
</evidence>
<dbReference type="KEGG" id="xla:100216311"/>
<dbReference type="Gene3D" id="1.10.418.20">
    <property type="match status" value="1"/>
</dbReference>
<keyword evidence="4" id="KW-0833">Ubl conjugation pathway</keyword>